<dbReference type="PROSITE" id="PS00108">
    <property type="entry name" value="PROTEIN_KINASE_ST"/>
    <property type="match status" value="1"/>
</dbReference>
<gene>
    <name evidence="2" type="ORF">M404DRAFT_155843</name>
</gene>
<protein>
    <recommendedName>
        <fullName evidence="1">Protein kinase domain-containing protein</fullName>
    </recommendedName>
</protein>
<dbReference type="STRING" id="870435.A0A0C3JNW6"/>
<dbReference type="PROSITE" id="PS50011">
    <property type="entry name" value="PROTEIN_KINASE_DOM"/>
    <property type="match status" value="1"/>
</dbReference>
<dbReference type="InterPro" id="IPR011009">
    <property type="entry name" value="Kinase-like_dom_sf"/>
</dbReference>
<dbReference type="SUPFAM" id="SSF56112">
    <property type="entry name" value="Protein kinase-like (PK-like)"/>
    <property type="match status" value="1"/>
</dbReference>
<reference evidence="3" key="2">
    <citation type="submission" date="2015-01" db="EMBL/GenBank/DDBJ databases">
        <title>Evolutionary Origins and Diversification of the Mycorrhizal Mutualists.</title>
        <authorList>
            <consortium name="DOE Joint Genome Institute"/>
            <consortium name="Mycorrhizal Genomics Consortium"/>
            <person name="Kohler A."/>
            <person name="Kuo A."/>
            <person name="Nagy L.G."/>
            <person name="Floudas D."/>
            <person name="Copeland A."/>
            <person name="Barry K.W."/>
            <person name="Cichocki N."/>
            <person name="Veneault-Fourrey C."/>
            <person name="LaButti K."/>
            <person name="Lindquist E.A."/>
            <person name="Lipzen A."/>
            <person name="Lundell T."/>
            <person name="Morin E."/>
            <person name="Murat C."/>
            <person name="Riley R."/>
            <person name="Ohm R."/>
            <person name="Sun H."/>
            <person name="Tunlid A."/>
            <person name="Henrissat B."/>
            <person name="Grigoriev I.V."/>
            <person name="Hibbett D.S."/>
            <person name="Martin F."/>
        </authorList>
    </citation>
    <scope>NUCLEOTIDE SEQUENCE [LARGE SCALE GENOMIC DNA]</scope>
    <source>
        <strain evidence="3">Marx 270</strain>
    </source>
</reference>
<evidence type="ECO:0000313" key="2">
    <source>
        <dbReference type="EMBL" id="KIN99186.1"/>
    </source>
</evidence>
<dbReference type="OrthoDB" id="4062651at2759"/>
<dbReference type="EMBL" id="KN832007">
    <property type="protein sequence ID" value="KIN99186.1"/>
    <property type="molecule type" value="Genomic_DNA"/>
</dbReference>
<dbReference type="GO" id="GO:0005524">
    <property type="term" value="F:ATP binding"/>
    <property type="evidence" value="ECO:0007669"/>
    <property type="project" value="InterPro"/>
</dbReference>
<feature type="domain" description="Protein kinase" evidence="1">
    <location>
        <begin position="39"/>
        <end position="324"/>
    </location>
</feature>
<dbReference type="InterPro" id="IPR008271">
    <property type="entry name" value="Ser/Thr_kinase_AS"/>
</dbReference>
<dbReference type="Gene3D" id="1.10.510.10">
    <property type="entry name" value="Transferase(Phosphotransferase) domain 1"/>
    <property type="match status" value="1"/>
</dbReference>
<organism evidence="2 3">
    <name type="scientific">Pisolithus tinctorius Marx 270</name>
    <dbReference type="NCBI Taxonomy" id="870435"/>
    <lineage>
        <taxon>Eukaryota</taxon>
        <taxon>Fungi</taxon>
        <taxon>Dikarya</taxon>
        <taxon>Basidiomycota</taxon>
        <taxon>Agaricomycotina</taxon>
        <taxon>Agaricomycetes</taxon>
        <taxon>Agaricomycetidae</taxon>
        <taxon>Boletales</taxon>
        <taxon>Sclerodermatineae</taxon>
        <taxon>Pisolithaceae</taxon>
        <taxon>Pisolithus</taxon>
    </lineage>
</organism>
<reference evidence="2 3" key="1">
    <citation type="submission" date="2014-04" db="EMBL/GenBank/DDBJ databases">
        <authorList>
            <consortium name="DOE Joint Genome Institute"/>
            <person name="Kuo A."/>
            <person name="Kohler A."/>
            <person name="Costa M.D."/>
            <person name="Nagy L.G."/>
            <person name="Floudas D."/>
            <person name="Copeland A."/>
            <person name="Barry K.W."/>
            <person name="Cichocki N."/>
            <person name="Veneault-Fourrey C."/>
            <person name="LaButti K."/>
            <person name="Lindquist E.A."/>
            <person name="Lipzen A."/>
            <person name="Lundell T."/>
            <person name="Morin E."/>
            <person name="Murat C."/>
            <person name="Sun H."/>
            <person name="Tunlid A."/>
            <person name="Henrissat B."/>
            <person name="Grigoriev I.V."/>
            <person name="Hibbett D.S."/>
            <person name="Martin F."/>
            <person name="Nordberg H.P."/>
            <person name="Cantor M.N."/>
            <person name="Hua S.X."/>
        </authorList>
    </citation>
    <scope>NUCLEOTIDE SEQUENCE [LARGE SCALE GENOMIC DNA]</scope>
    <source>
        <strain evidence="2 3">Marx 270</strain>
    </source>
</reference>
<keyword evidence="3" id="KW-1185">Reference proteome</keyword>
<dbReference type="SMART" id="SM00220">
    <property type="entry name" value="S_TKc"/>
    <property type="match status" value="1"/>
</dbReference>
<evidence type="ECO:0000313" key="3">
    <source>
        <dbReference type="Proteomes" id="UP000054217"/>
    </source>
</evidence>
<dbReference type="PANTHER" id="PTHR44329:SF289">
    <property type="entry name" value="SERINE_THREONINE-PROTEIN KINASE VIK"/>
    <property type="match status" value="1"/>
</dbReference>
<dbReference type="InterPro" id="IPR051681">
    <property type="entry name" value="Ser/Thr_Kinases-Pseudokinases"/>
</dbReference>
<dbReference type="Proteomes" id="UP000054217">
    <property type="component" value="Unassembled WGS sequence"/>
</dbReference>
<dbReference type="HOGENOM" id="CLU_000288_7_18_1"/>
<dbReference type="GO" id="GO:0004674">
    <property type="term" value="F:protein serine/threonine kinase activity"/>
    <property type="evidence" value="ECO:0007669"/>
    <property type="project" value="TreeGrafter"/>
</dbReference>
<dbReference type="PANTHER" id="PTHR44329">
    <property type="entry name" value="SERINE/THREONINE-PROTEIN KINASE TNNI3K-RELATED"/>
    <property type="match status" value="1"/>
</dbReference>
<sequence length="335" mass="38158">MRLPNHDGRLQDNPDFEHHLQQLSERASRFAIDLNDQVDRDTKEYFIGGDAIVYKGRLRPEGTFVAVKTFRFAHRGDSTVLKVSCILSRLPDYYADQLVKTILREVHVWSKLMHPNVLPLLGITTKFDSTISIISKWMSNGNAHDYVQDPKVDPRPLVRRVLDIANGLQYLHNHHPPIYHGDLKGSNVLVSDDGRAMLTDFGLPFLISLVFTMDTNATNQSSMNWTAPEGFDQPSLTAEMDVWAFGMTALELFTRQPPFHDIKKCSRVMSQIAEGRMPSRPSSDSTCFRMTDSWWKICRSCWEHDPSLRPNMLDIASQVKQIPVCRNGDGGRDTD</sequence>
<accession>A0A0C3JNW6</accession>
<proteinExistence type="predicted"/>
<dbReference type="InterPro" id="IPR001245">
    <property type="entry name" value="Ser-Thr/Tyr_kinase_cat_dom"/>
</dbReference>
<dbReference type="InterPro" id="IPR000719">
    <property type="entry name" value="Prot_kinase_dom"/>
</dbReference>
<dbReference type="InParanoid" id="A0A0C3JNW6"/>
<name>A0A0C3JNW6_PISTI</name>
<dbReference type="Pfam" id="PF07714">
    <property type="entry name" value="PK_Tyr_Ser-Thr"/>
    <property type="match status" value="1"/>
</dbReference>
<dbReference type="AlphaFoldDB" id="A0A0C3JNW6"/>
<evidence type="ECO:0000259" key="1">
    <source>
        <dbReference type="PROSITE" id="PS50011"/>
    </source>
</evidence>